<feature type="transmembrane region" description="Helical" evidence="6">
    <location>
        <begin position="372"/>
        <end position="399"/>
    </location>
</feature>
<accession>A0ABW1NE45</accession>
<evidence type="ECO:0000313" key="7">
    <source>
        <dbReference type="EMBL" id="MFC6081386.1"/>
    </source>
</evidence>
<proteinExistence type="predicted"/>
<sequence>MSVTGQRPSAVSAALAKDRLGVPSVVFFVVSAAAPLMVVAGSVPTAYTVTGVIGVPFGFLLLGAIFALFAVGYVTMARHVVNAGAFYAYAAQGLGKTAGVATAWVALLAYNALQLGLYGIIGSAAEPLLADWFGASPPWWVIGLAAWAVTGALGLLRVDVNGKILSVLLVSEIAVVLLFDLGDLTHAAPSGISFEGFSPAALFVPGVGAALATVVAGFAGIESSVVFAEESKDRDRTVPTATYLGIAIIAILYSFSAWAQMVPTGPDGIVKAATEQGPLLVFNQAATHMGSAIATIGSVLFVTSSIACMIAFHNTTARYIFALGRENVLPSVFGRTSARTAAPVAGSLLQTALGLIVISVYAISGLDPVTKLFFTFGAFGGLGLLTLLTVTSIAVIVFFSRNPARETTWRTRVAPALSTVALSVIIGMTLINFDTVLGVAPDSPIRWILPGIFVVAIVFGVIWARVLKGTRPEVYANIGLGAQAVGGSK</sequence>
<keyword evidence="8" id="KW-1185">Reference proteome</keyword>
<dbReference type="PANTHER" id="PTHR42770:SF16">
    <property type="entry name" value="AMINO ACID PERMEASE"/>
    <property type="match status" value="1"/>
</dbReference>
<dbReference type="RefSeq" id="WP_380749167.1">
    <property type="nucleotide sequence ID" value="NZ_JBHSRF010000009.1"/>
</dbReference>
<dbReference type="Gene3D" id="1.20.1740.10">
    <property type="entry name" value="Amino acid/polyamine transporter I"/>
    <property type="match status" value="1"/>
</dbReference>
<keyword evidence="2" id="KW-1003">Cell membrane</keyword>
<feature type="transmembrane region" description="Helical" evidence="6">
    <location>
        <begin position="165"/>
        <end position="182"/>
    </location>
</feature>
<reference evidence="8" key="1">
    <citation type="journal article" date="2019" name="Int. J. Syst. Evol. Microbiol.">
        <title>The Global Catalogue of Microorganisms (GCM) 10K type strain sequencing project: providing services to taxonomists for standard genome sequencing and annotation.</title>
        <authorList>
            <consortium name="The Broad Institute Genomics Platform"/>
            <consortium name="The Broad Institute Genome Sequencing Center for Infectious Disease"/>
            <person name="Wu L."/>
            <person name="Ma J."/>
        </authorList>
    </citation>
    <scope>NUCLEOTIDE SEQUENCE [LARGE SCALE GENOMIC DNA]</scope>
    <source>
        <strain evidence="8">JCM 30346</strain>
    </source>
</reference>
<evidence type="ECO:0000256" key="5">
    <source>
        <dbReference type="ARBA" id="ARBA00023136"/>
    </source>
</evidence>
<gene>
    <name evidence="7" type="ORF">ACFP1K_09465</name>
</gene>
<evidence type="ECO:0000256" key="2">
    <source>
        <dbReference type="ARBA" id="ARBA00022475"/>
    </source>
</evidence>
<evidence type="ECO:0000256" key="3">
    <source>
        <dbReference type="ARBA" id="ARBA00022692"/>
    </source>
</evidence>
<protein>
    <submittedName>
        <fullName evidence="7">APC family permease</fullName>
    </submittedName>
</protein>
<comment type="caution">
    <text evidence="7">The sequence shown here is derived from an EMBL/GenBank/DDBJ whole genome shotgun (WGS) entry which is preliminary data.</text>
</comment>
<feature type="transmembrane region" description="Helical" evidence="6">
    <location>
        <begin position="411"/>
        <end position="433"/>
    </location>
</feature>
<evidence type="ECO:0000313" key="8">
    <source>
        <dbReference type="Proteomes" id="UP001596137"/>
    </source>
</evidence>
<feature type="transmembrane region" description="Helical" evidence="6">
    <location>
        <begin position="46"/>
        <end position="74"/>
    </location>
</feature>
<evidence type="ECO:0000256" key="4">
    <source>
        <dbReference type="ARBA" id="ARBA00022989"/>
    </source>
</evidence>
<dbReference type="PANTHER" id="PTHR42770">
    <property type="entry name" value="AMINO ACID TRANSPORTER-RELATED"/>
    <property type="match status" value="1"/>
</dbReference>
<evidence type="ECO:0000256" key="6">
    <source>
        <dbReference type="SAM" id="Phobius"/>
    </source>
</evidence>
<feature type="transmembrane region" description="Helical" evidence="6">
    <location>
        <begin position="202"/>
        <end position="228"/>
    </location>
</feature>
<feature type="transmembrane region" description="Helical" evidence="6">
    <location>
        <begin position="20"/>
        <end position="40"/>
    </location>
</feature>
<keyword evidence="5 6" id="KW-0472">Membrane</keyword>
<feature type="transmembrane region" description="Helical" evidence="6">
    <location>
        <begin position="445"/>
        <end position="464"/>
    </location>
</feature>
<evidence type="ECO:0000256" key="1">
    <source>
        <dbReference type="ARBA" id="ARBA00004651"/>
    </source>
</evidence>
<name>A0ABW1NE45_9ACTN</name>
<feature type="transmembrane region" description="Helical" evidence="6">
    <location>
        <begin position="240"/>
        <end position="259"/>
    </location>
</feature>
<dbReference type="Proteomes" id="UP001596137">
    <property type="component" value="Unassembled WGS sequence"/>
</dbReference>
<feature type="transmembrane region" description="Helical" evidence="6">
    <location>
        <begin position="86"/>
        <end position="110"/>
    </location>
</feature>
<dbReference type="EMBL" id="JBHSRF010000009">
    <property type="protein sequence ID" value="MFC6081386.1"/>
    <property type="molecule type" value="Genomic_DNA"/>
</dbReference>
<feature type="transmembrane region" description="Helical" evidence="6">
    <location>
        <begin position="289"/>
        <end position="312"/>
    </location>
</feature>
<feature type="transmembrane region" description="Helical" evidence="6">
    <location>
        <begin position="139"/>
        <end position="158"/>
    </location>
</feature>
<organism evidence="7 8">
    <name type="scientific">Sphaerisporangium aureirubrum</name>
    <dbReference type="NCBI Taxonomy" id="1544736"/>
    <lineage>
        <taxon>Bacteria</taxon>
        <taxon>Bacillati</taxon>
        <taxon>Actinomycetota</taxon>
        <taxon>Actinomycetes</taxon>
        <taxon>Streptosporangiales</taxon>
        <taxon>Streptosporangiaceae</taxon>
        <taxon>Sphaerisporangium</taxon>
    </lineage>
</organism>
<keyword evidence="3 6" id="KW-0812">Transmembrane</keyword>
<keyword evidence="4 6" id="KW-1133">Transmembrane helix</keyword>
<dbReference type="PIRSF" id="PIRSF006060">
    <property type="entry name" value="AA_transporter"/>
    <property type="match status" value="1"/>
</dbReference>
<comment type="subcellular location">
    <subcellularLocation>
        <location evidence="1">Cell membrane</location>
        <topology evidence="1">Multi-pass membrane protein</topology>
    </subcellularLocation>
</comment>
<dbReference type="InterPro" id="IPR050367">
    <property type="entry name" value="APC_superfamily"/>
</dbReference>
<dbReference type="Pfam" id="PF13520">
    <property type="entry name" value="AA_permease_2"/>
    <property type="match status" value="1"/>
</dbReference>
<dbReference type="InterPro" id="IPR002293">
    <property type="entry name" value="AA/rel_permease1"/>
</dbReference>
<feature type="transmembrane region" description="Helical" evidence="6">
    <location>
        <begin position="344"/>
        <end position="366"/>
    </location>
</feature>